<dbReference type="PANTHER" id="PTHR43445:SF3">
    <property type="entry name" value="UDP-N-ACETYLMURAMATE--L-ALANINE LIGASE"/>
    <property type="match status" value="1"/>
</dbReference>
<sequence>MRKPSEIATAFAPRDALDGKTSFFLVGIGGAGMSALARLLRQRGLEVRGTDSTLSPEVERLREEGIEVHVGHSGEALRRGTGGPPVPRHSSSATPSTSTSPPKSPPPESLGFRSSAGRNFLVGC</sequence>
<feature type="transmembrane region" description="Helical" evidence="2">
    <location>
        <begin position="22"/>
        <end position="40"/>
    </location>
</feature>
<dbReference type="EMBL" id="CP007139">
    <property type="protein sequence ID" value="AIE88153.1"/>
    <property type="molecule type" value="Genomic_DNA"/>
</dbReference>
<evidence type="ECO:0000313" key="4">
    <source>
        <dbReference type="EMBL" id="AIE88153.1"/>
    </source>
</evidence>
<dbReference type="Pfam" id="PF01225">
    <property type="entry name" value="Mur_ligase"/>
    <property type="match status" value="1"/>
</dbReference>
<keyword evidence="2" id="KW-1133">Transmembrane helix</keyword>
<accession>A0A068NXA8</accession>
<dbReference type="Proteomes" id="UP000027982">
    <property type="component" value="Chromosome"/>
</dbReference>
<keyword evidence="4" id="KW-0436">Ligase</keyword>
<organism evidence="4 5">
    <name type="scientific">Fimbriimonas ginsengisoli Gsoil 348</name>
    <dbReference type="NCBI Taxonomy" id="661478"/>
    <lineage>
        <taxon>Bacteria</taxon>
        <taxon>Bacillati</taxon>
        <taxon>Armatimonadota</taxon>
        <taxon>Fimbriimonadia</taxon>
        <taxon>Fimbriimonadales</taxon>
        <taxon>Fimbriimonadaceae</taxon>
        <taxon>Fimbriimonas</taxon>
    </lineage>
</organism>
<gene>
    <name evidence="4" type="ORF">OP10G_4785</name>
</gene>
<dbReference type="RefSeq" id="WP_084179698.1">
    <property type="nucleotide sequence ID" value="NZ_CP007139.1"/>
</dbReference>
<protein>
    <submittedName>
        <fullName evidence="4">UDP-N-acetylmuramate--L-alanine ligase</fullName>
    </submittedName>
</protein>
<keyword evidence="5" id="KW-1185">Reference proteome</keyword>
<evidence type="ECO:0000256" key="2">
    <source>
        <dbReference type="SAM" id="Phobius"/>
    </source>
</evidence>
<dbReference type="SUPFAM" id="SSF51984">
    <property type="entry name" value="MurCD N-terminal domain"/>
    <property type="match status" value="1"/>
</dbReference>
<evidence type="ECO:0000259" key="3">
    <source>
        <dbReference type="Pfam" id="PF01225"/>
    </source>
</evidence>
<evidence type="ECO:0000313" key="5">
    <source>
        <dbReference type="Proteomes" id="UP000027982"/>
    </source>
</evidence>
<dbReference type="eggNOG" id="COG0773">
    <property type="taxonomic scope" value="Bacteria"/>
</dbReference>
<evidence type="ECO:0000256" key="1">
    <source>
        <dbReference type="SAM" id="MobiDB-lite"/>
    </source>
</evidence>
<name>A0A068NXA8_FIMGI</name>
<dbReference type="HOGENOM" id="CLU_2000518_0_0_0"/>
<feature type="compositionally biased region" description="Low complexity" evidence="1">
    <location>
        <begin position="90"/>
        <end position="101"/>
    </location>
</feature>
<dbReference type="AlphaFoldDB" id="A0A068NXA8"/>
<dbReference type="STRING" id="661478.OP10G_4785"/>
<reference evidence="4 5" key="1">
    <citation type="journal article" date="2014" name="PLoS ONE">
        <title>The first complete genome sequence of the class fimbriimonadia in the phylum armatimonadetes.</title>
        <authorList>
            <person name="Hu Z.Y."/>
            <person name="Wang Y.Z."/>
            <person name="Im W.T."/>
            <person name="Wang S.Y."/>
            <person name="Zhao G.P."/>
            <person name="Zheng H.J."/>
            <person name="Quan Z.X."/>
        </authorList>
    </citation>
    <scope>NUCLEOTIDE SEQUENCE [LARGE SCALE GENOMIC DNA]</scope>
    <source>
        <strain evidence="4">Gsoil 348</strain>
    </source>
</reference>
<dbReference type="PANTHER" id="PTHR43445">
    <property type="entry name" value="UDP-N-ACETYLMURAMATE--L-ALANINE LIGASE-RELATED"/>
    <property type="match status" value="1"/>
</dbReference>
<dbReference type="Gene3D" id="3.40.50.720">
    <property type="entry name" value="NAD(P)-binding Rossmann-like Domain"/>
    <property type="match status" value="1"/>
</dbReference>
<dbReference type="KEGG" id="fgi:OP10G_4785"/>
<feature type="compositionally biased region" description="Basic and acidic residues" evidence="1">
    <location>
        <begin position="68"/>
        <end position="78"/>
    </location>
</feature>
<keyword evidence="2" id="KW-0812">Transmembrane</keyword>
<dbReference type="InterPro" id="IPR000713">
    <property type="entry name" value="Mur_ligase_N"/>
</dbReference>
<feature type="domain" description="Mur ligase N-terminal catalytic" evidence="3">
    <location>
        <begin position="26"/>
        <end position="77"/>
    </location>
</feature>
<dbReference type="InterPro" id="IPR050061">
    <property type="entry name" value="MurCDEF_pg_biosynth"/>
</dbReference>
<keyword evidence="2" id="KW-0472">Membrane</keyword>
<dbReference type="OrthoDB" id="9804126at2"/>
<dbReference type="GO" id="GO:0016881">
    <property type="term" value="F:acid-amino acid ligase activity"/>
    <property type="evidence" value="ECO:0007669"/>
    <property type="project" value="InterPro"/>
</dbReference>
<proteinExistence type="predicted"/>
<feature type="region of interest" description="Disordered" evidence="1">
    <location>
        <begin position="68"/>
        <end position="124"/>
    </location>
</feature>